<dbReference type="Proteomes" id="UP000886191">
    <property type="component" value="Unassembled WGS sequence"/>
</dbReference>
<evidence type="ECO:0000313" key="2">
    <source>
        <dbReference type="EMBL" id="HEA21593.1"/>
    </source>
</evidence>
<reference evidence="2" key="1">
    <citation type="journal article" date="2020" name="mSystems">
        <title>Genome- and Community-Level Interaction Insights into Carbon Utilization and Element Cycling Functions of Hydrothermarchaeota in Hydrothermal Sediment.</title>
        <authorList>
            <person name="Zhou Z."/>
            <person name="Liu Y."/>
            <person name="Xu W."/>
            <person name="Pan J."/>
            <person name="Luo Z.H."/>
            <person name="Li M."/>
        </authorList>
    </citation>
    <scope>NUCLEOTIDE SEQUENCE [LARGE SCALE GENOMIC DNA]</scope>
    <source>
        <strain evidence="2">HyVt-345</strain>
    </source>
</reference>
<protein>
    <recommendedName>
        <fullName evidence="1">DUF5723 domain-containing protein</fullName>
    </recommendedName>
</protein>
<dbReference type="EMBL" id="DRGL01000040">
    <property type="protein sequence ID" value="HEA21593.1"/>
    <property type="molecule type" value="Genomic_DNA"/>
</dbReference>
<feature type="domain" description="DUF5723" evidence="1">
    <location>
        <begin position="40"/>
        <end position="447"/>
    </location>
</feature>
<dbReference type="InterPro" id="IPR043781">
    <property type="entry name" value="DUF5723"/>
</dbReference>
<sequence>MRIPRLLFFALFWACIFVQGQNKQLLYDFTEIPQAGMINPGMETDFQWYGGVPVLSGIMLQAGSSGISVNDIFANDGLDINDKIRERAIFGMKPSDELSGTFQVEFLNFGFRGRNPDNFYSAGMYMEGDAIGYWFRDYAILAIEGNADRLNERFDLSHLKTRGALVNVFHIGLNKRIDRNLTIGGRAKIYSSIFDFDSTHNTGYLVTTEGESNIFATTLNADMELRTSGARALYNARDDDNVAGTAIKRAFFGGNLGVGIDLGFTYHLNEQTVLTGSLLDVGFISHTNETKNYTLKGSATVEGVIITPEGTINPDTDFYQDLINGIEETVPYEQNNDSYINFRPTKLYASLRYNFGEQIARKGNCECGINATRNTLRSKYANSVGGQIYMINRPRGPQTALTGFYQRRFGNSIAVKGTYTVDKFSYTNLGLGLNLQLGPVNLYAMADNLLAYRNLADSRYASFQLGLNIISWGK</sequence>
<dbReference type="Pfam" id="PF18990">
    <property type="entry name" value="DUF5723"/>
    <property type="match status" value="1"/>
</dbReference>
<organism evidence="2">
    <name type="scientific">Pricia antarctica</name>
    <dbReference type="NCBI Taxonomy" id="641691"/>
    <lineage>
        <taxon>Bacteria</taxon>
        <taxon>Pseudomonadati</taxon>
        <taxon>Bacteroidota</taxon>
        <taxon>Flavobacteriia</taxon>
        <taxon>Flavobacteriales</taxon>
        <taxon>Flavobacteriaceae</taxon>
        <taxon>Pricia</taxon>
    </lineage>
</organism>
<name>A0A831QR52_9FLAO</name>
<dbReference type="AlphaFoldDB" id="A0A831QR52"/>
<proteinExistence type="predicted"/>
<comment type="caution">
    <text evidence="2">The sequence shown here is derived from an EMBL/GenBank/DDBJ whole genome shotgun (WGS) entry which is preliminary data.</text>
</comment>
<accession>A0A831QR52</accession>
<evidence type="ECO:0000259" key="1">
    <source>
        <dbReference type="Pfam" id="PF18990"/>
    </source>
</evidence>
<gene>
    <name evidence="2" type="ORF">ENH87_11810</name>
</gene>